<feature type="compositionally biased region" description="Basic and acidic residues" evidence="8">
    <location>
        <begin position="506"/>
        <end position="523"/>
    </location>
</feature>
<keyword evidence="10" id="KW-1185">Reference proteome</keyword>
<comment type="subcellular location">
    <subcellularLocation>
        <location evidence="1">Nucleus</location>
        <location evidence="1">Nuclear pore complex</location>
    </subcellularLocation>
</comment>
<evidence type="ECO:0000256" key="2">
    <source>
        <dbReference type="ARBA" id="ARBA00022448"/>
    </source>
</evidence>
<dbReference type="InterPro" id="IPR037700">
    <property type="entry name" value="NUP88/NUP82"/>
</dbReference>
<reference evidence="10" key="1">
    <citation type="journal article" date="2013" name="BMC Genomics">
        <title>Genome and transcriptome sequencing of the halophilic fungus Wallemia ichthyophaga: haloadaptations present and absent.</title>
        <authorList>
            <person name="Zajc J."/>
            <person name="Liu Y."/>
            <person name="Dai W."/>
            <person name="Yang Z."/>
            <person name="Hu J."/>
            <person name="Gostincar C."/>
            <person name="Gunde-Cimerman N."/>
        </authorList>
    </citation>
    <scope>NUCLEOTIDE SEQUENCE [LARGE SCALE GENOMIC DNA]</scope>
    <source>
        <strain evidence="10">EXF-994 / CBS 113033</strain>
    </source>
</reference>
<keyword evidence="5" id="KW-0811">Translocation</keyword>
<dbReference type="OrthoDB" id="341482at2759"/>
<evidence type="ECO:0000256" key="3">
    <source>
        <dbReference type="ARBA" id="ARBA00022816"/>
    </source>
</evidence>
<dbReference type="HOGENOM" id="CLU_006117_0_0_1"/>
<dbReference type="GO" id="GO:0017056">
    <property type="term" value="F:structural constituent of nuclear pore"/>
    <property type="evidence" value="ECO:0007669"/>
    <property type="project" value="InterPro"/>
</dbReference>
<dbReference type="STRING" id="1299270.R9ACU0"/>
<keyword evidence="3" id="KW-0509">mRNA transport</keyword>
<gene>
    <name evidence="9" type="ORF">J056_001248</name>
</gene>
<dbReference type="GeneID" id="20374200"/>
<evidence type="ECO:0000256" key="7">
    <source>
        <dbReference type="ARBA" id="ARBA00023242"/>
    </source>
</evidence>
<evidence type="ECO:0000313" key="10">
    <source>
        <dbReference type="Proteomes" id="UP000014064"/>
    </source>
</evidence>
<dbReference type="GO" id="GO:0000056">
    <property type="term" value="P:ribosomal small subunit export from nucleus"/>
    <property type="evidence" value="ECO:0007669"/>
    <property type="project" value="InterPro"/>
</dbReference>
<accession>R9ACU0</accession>
<dbReference type="Proteomes" id="UP000014064">
    <property type="component" value="Unassembled WGS sequence"/>
</dbReference>
<sequence>MAEAWLGNLTEAVADLGSNGVPGLPSIKTKKLVVRNSDLIWAEKNVIRMVSMAQLKGGCSNSSNPIKTLQIPNLNFDIHSLALNHTKKLLAVSGTHQVLVIVLPRPGYANLVTPTLDSRSILIGQYYHALPGSSQLANVDWHPWSCSAASLLVLTRDSLLREYDVSLDSDEPQQSLSFTQHSAMPGSLSTPLSNHRSRGFSADDDRDDECVSFHLGCSSSDWGALTLYALMRNGDVYALCPFLPTHALVPINYIQNLRGVTEAKLLDPAHEDNGIVEARLNQQMRWLNAMAKQMHSLDGSATSFKCSSPRATGSILRQGPYLVQPPPSDDDEEADASDIIAIRPSQLPMDVFVVVYTNGRVDVCLATDNVEGRWSSRAELAAQPPVMSTYETIQLVNGADVGYPSLEHDPVYEDTVYISHASGVHALVLKPWLDELAQTECITRDSKLIQVVQTGERDNAQSNPVVALDIVNDAFLGYFLLALTANLQLLPLALSLRVEETSGEGVEEKEHKKGAEGADHTSEHLKHYSSLLDAAHPIDLDAAHPIDLTRGLDGGHTRDEIAITPQTLRYLASANSVQDRLSLQIRESARQIDRLAHVAQVATNPSNQAGVGSGKGGRVHAVSLDQLALLARMDRLLQRLMDRHQPTLSVHETKWFEELARIRDEVGGSGGGKNGDAKGRALQARMSRLNHQLNILRPQVEAYQLGQAAKLTPSSAIGASQIAKVEGVLHEEKHATSSWAVKQRYAALVIVSHLQPTYTVGCYKNIPPSPQLAVVVVLKESRH</sequence>
<keyword evidence="7" id="KW-0539">Nucleus</keyword>
<keyword evidence="2" id="KW-0813">Transport</keyword>
<protein>
    <submittedName>
        <fullName evidence="9">Nucleoporin nup82</fullName>
    </submittedName>
</protein>
<proteinExistence type="predicted"/>
<organism evidence="9 10">
    <name type="scientific">Wallemia ichthyophaga (strain EXF-994 / CBS 113033)</name>
    <dbReference type="NCBI Taxonomy" id="1299270"/>
    <lineage>
        <taxon>Eukaryota</taxon>
        <taxon>Fungi</taxon>
        <taxon>Dikarya</taxon>
        <taxon>Basidiomycota</taxon>
        <taxon>Wallemiomycotina</taxon>
        <taxon>Wallemiomycetes</taxon>
        <taxon>Wallemiales</taxon>
        <taxon>Wallemiaceae</taxon>
        <taxon>Wallemia</taxon>
    </lineage>
</organism>
<dbReference type="eggNOG" id="ENOG502QUNM">
    <property type="taxonomic scope" value="Eukaryota"/>
</dbReference>
<feature type="region of interest" description="Disordered" evidence="8">
    <location>
        <begin position="502"/>
        <end position="523"/>
    </location>
</feature>
<name>R9ACU0_WALI9</name>
<dbReference type="GO" id="GO:0006606">
    <property type="term" value="P:protein import into nucleus"/>
    <property type="evidence" value="ECO:0007669"/>
    <property type="project" value="TreeGrafter"/>
</dbReference>
<dbReference type="PANTHER" id="PTHR13257:SF0">
    <property type="entry name" value="NUCLEAR PORE COMPLEX PROTEIN NUP88"/>
    <property type="match status" value="1"/>
</dbReference>
<keyword evidence="4" id="KW-0653">Protein transport</keyword>
<dbReference type="RefSeq" id="XP_009269083.1">
    <property type="nucleotide sequence ID" value="XM_009270808.1"/>
</dbReference>
<dbReference type="PANTHER" id="PTHR13257">
    <property type="entry name" value="NUCLEOPORIN NUP84-RELATED"/>
    <property type="match status" value="1"/>
</dbReference>
<feature type="compositionally biased region" description="Polar residues" evidence="8">
    <location>
        <begin position="180"/>
        <end position="194"/>
    </location>
</feature>
<evidence type="ECO:0000256" key="8">
    <source>
        <dbReference type="SAM" id="MobiDB-lite"/>
    </source>
</evidence>
<dbReference type="GO" id="GO:0006406">
    <property type="term" value="P:mRNA export from nucleus"/>
    <property type="evidence" value="ECO:0007669"/>
    <property type="project" value="TreeGrafter"/>
</dbReference>
<dbReference type="KEGG" id="wic:J056_001248"/>
<dbReference type="AlphaFoldDB" id="R9ACU0"/>
<keyword evidence="6" id="KW-0906">Nuclear pore complex</keyword>
<dbReference type="GO" id="GO:0005643">
    <property type="term" value="C:nuclear pore"/>
    <property type="evidence" value="ECO:0007669"/>
    <property type="project" value="UniProtKB-SubCell"/>
</dbReference>
<evidence type="ECO:0000256" key="1">
    <source>
        <dbReference type="ARBA" id="ARBA00004567"/>
    </source>
</evidence>
<dbReference type="Pfam" id="PF10168">
    <property type="entry name" value="Nup88"/>
    <property type="match status" value="1"/>
</dbReference>
<evidence type="ECO:0000256" key="4">
    <source>
        <dbReference type="ARBA" id="ARBA00022927"/>
    </source>
</evidence>
<feature type="region of interest" description="Disordered" evidence="8">
    <location>
        <begin position="180"/>
        <end position="201"/>
    </location>
</feature>
<dbReference type="EMBL" id="KE007237">
    <property type="protein sequence ID" value="EOR00019.1"/>
    <property type="molecule type" value="Genomic_DNA"/>
</dbReference>
<evidence type="ECO:0000313" key="9">
    <source>
        <dbReference type="EMBL" id="EOR00019.1"/>
    </source>
</evidence>
<evidence type="ECO:0000256" key="5">
    <source>
        <dbReference type="ARBA" id="ARBA00023010"/>
    </source>
</evidence>
<evidence type="ECO:0000256" key="6">
    <source>
        <dbReference type="ARBA" id="ARBA00023132"/>
    </source>
</evidence>
<dbReference type="OMA" id="QFYHASK"/>
<dbReference type="InterPro" id="IPR019321">
    <property type="entry name" value="Nucleoporin_Nup88"/>
</dbReference>
<dbReference type="GO" id="GO:0000055">
    <property type="term" value="P:ribosomal large subunit export from nucleus"/>
    <property type="evidence" value="ECO:0007669"/>
    <property type="project" value="InterPro"/>
</dbReference>